<comment type="caution">
    <text evidence="3">The sequence shown here is derived from an EMBL/GenBank/DDBJ whole genome shotgun (WGS) entry which is preliminary data.</text>
</comment>
<feature type="region of interest" description="Disordered" evidence="1">
    <location>
        <begin position="45"/>
        <end position="150"/>
    </location>
</feature>
<gene>
    <name evidence="3" type="ORF">GCK32_002531</name>
</gene>
<organism evidence="3 4">
    <name type="scientific">Trichostrongylus colubriformis</name>
    <name type="common">Black scour worm</name>
    <dbReference type="NCBI Taxonomy" id="6319"/>
    <lineage>
        <taxon>Eukaryota</taxon>
        <taxon>Metazoa</taxon>
        <taxon>Ecdysozoa</taxon>
        <taxon>Nematoda</taxon>
        <taxon>Chromadorea</taxon>
        <taxon>Rhabditida</taxon>
        <taxon>Rhabditina</taxon>
        <taxon>Rhabditomorpha</taxon>
        <taxon>Strongyloidea</taxon>
        <taxon>Trichostrongylidae</taxon>
        <taxon>Trichostrongylus</taxon>
    </lineage>
</organism>
<protein>
    <submittedName>
        <fullName evidence="3">Uncharacterized protein</fullName>
    </submittedName>
</protein>
<proteinExistence type="predicted"/>
<reference evidence="3 4" key="1">
    <citation type="submission" date="2019-10" db="EMBL/GenBank/DDBJ databases">
        <title>Assembly and Annotation for the nematode Trichostrongylus colubriformis.</title>
        <authorList>
            <person name="Martin J."/>
        </authorList>
    </citation>
    <scope>NUCLEOTIDE SEQUENCE [LARGE SCALE GENOMIC DNA]</scope>
    <source>
        <strain evidence="3">G859</strain>
        <tissue evidence="3">Whole worm</tissue>
    </source>
</reference>
<accession>A0AAN8FY33</accession>
<dbReference type="EMBL" id="WIXE01001938">
    <property type="protein sequence ID" value="KAK5985269.1"/>
    <property type="molecule type" value="Genomic_DNA"/>
</dbReference>
<evidence type="ECO:0000313" key="4">
    <source>
        <dbReference type="Proteomes" id="UP001331761"/>
    </source>
</evidence>
<feature type="compositionally biased region" description="Polar residues" evidence="1">
    <location>
        <begin position="130"/>
        <end position="150"/>
    </location>
</feature>
<feature type="compositionally biased region" description="Basic residues" evidence="1">
    <location>
        <begin position="114"/>
        <end position="129"/>
    </location>
</feature>
<dbReference type="AlphaFoldDB" id="A0AAN8FY33"/>
<evidence type="ECO:0000256" key="1">
    <source>
        <dbReference type="SAM" id="MobiDB-lite"/>
    </source>
</evidence>
<keyword evidence="2" id="KW-0472">Membrane</keyword>
<keyword evidence="2" id="KW-0812">Transmembrane</keyword>
<name>A0AAN8FY33_TRICO</name>
<feature type="compositionally biased region" description="Low complexity" evidence="1">
    <location>
        <begin position="89"/>
        <end position="101"/>
    </location>
</feature>
<keyword evidence="4" id="KW-1185">Reference proteome</keyword>
<evidence type="ECO:0000256" key="2">
    <source>
        <dbReference type="SAM" id="Phobius"/>
    </source>
</evidence>
<sequence length="150" mass="16921">MIPNFADDTEYYMFILSTAATVSLFFCSLSHKKRTDIGERELATGSFRDSMGLPPRISFNQRGEMKLYHAQPKKKERSQEKGTKGKRVSSSSTTSSTPGSSEVTRSESLEVMKKQHRKRFYGKFLRGKQRSGTITGAESQVSKTESTQFD</sequence>
<feature type="transmembrane region" description="Helical" evidence="2">
    <location>
        <begin position="12"/>
        <end position="30"/>
    </location>
</feature>
<feature type="compositionally biased region" description="Basic and acidic residues" evidence="1">
    <location>
        <begin position="104"/>
        <end position="113"/>
    </location>
</feature>
<keyword evidence="2" id="KW-1133">Transmembrane helix</keyword>
<evidence type="ECO:0000313" key="3">
    <source>
        <dbReference type="EMBL" id="KAK5985269.1"/>
    </source>
</evidence>
<dbReference type="Proteomes" id="UP001331761">
    <property type="component" value="Unassembled WGS sequence"/>
</dbReference>